<keyword evidence="2" id="KW-0812">Transmembrane</keyword>
<dbReference type="InterPro" id="IPR036869">
    <property type="entry name" value="J_dom_sf"/>
</dbReference>
<keyword evidence="5" id="KW-1185">Reference proteome</keyword>
<feature type="transmembrane region" description="Helical" evidence="2">
    <location>
        <begin position="340"/>
        <end position="359"/>
    </location>
</feature>
<dbReference type="OrthoDB" id="10250354at2759"/>
<comment type="caution">
    <text evidence="4">The sequence shown here is derived from an EMBL/GenBank/DDBJ whole genome shotgun (WGS) entry which is preliminary data.</text>
</comment>
<dbReference type="CDD" id="cd06257">
    <property type="entry name" value="DnaJ"/>
    <property type="match status" value="1"/>
</dbReference>
<proteinExistence type="predicted"/>
<feature type="domain" description="J" evidence="3">
    <location>
        <begin position="67"/>
        <end position="159"/>
    </location>
</feature>
<reference evidence="4 5" key="1">
    <citation type="submission" date="2017-09" db="EMBL/GenBank/DDBJ databases">
        <title>Genome sequencing of Besnoitia besnoiti strain Bb-Ger1.</title>
        <authorList>
            <person name="Schares G."/>
            <person name="Venepally P."/>
            <person name="Lorenzi H.A."/>
        </authorList>
    </citation>
    <scope>NUCLEOTIDE SEQUENCE [LARGE SCALE GENOMIC DNA]</scope>
    <source>
        <strain evidence="4 5">Bb-Ger1</strain>
    </source>
</reference>
<organism evidence="4 5">
    <name type="scientific">Besnoitia besnoiti</name>
    <name type="common">Apicomplexan protozoan</name>
    <dbReference type="NCBI Taxonomy" id="94643"/>
    <lineage>
        <taxon>Eukaryota</taxon>
        <taxon>Sar</taxon>
        <taxon>Alveolata</taxon>
        <taxon>Apicomplexa</taxon>
        <taxon>Conoidasida</taxon>
        <taxon>Coccidia</taxon>
        <taxon>Eucoccidiorida</taxon>
        <taxon>Eimeriorina</taxon>
        <taxon>Sarcocystidae</taxon>
        <taxon>Besnoitia</taxon>
    </lineage>
</organism>
<evidence type="ECO:0000313" key="5">
    <source>
        <dbReference type="Proteomes" id="UP000224006"/>
    </source>
</evidence>
<evidence type="ECO:0000259" key="3">
    <source>
        <dbReference type="PROSITE" id="PS50076"/>
    </source>
</evidence>
<evidence type="ECO:0000256" key="2">
    <source>
        <dbReference type="SAM" id="Phobius"/>
    </source>
</evidence>
<dbReference type="GeneID" id="40308545"/>
<dbReference type="AlphaFoldDB" id="A0A2A9MM10"/>
<dbReference type="Proteomes" id="UP000224006">
    <property type="component" value="Chromosome II"/>
</dbReference>
<accession>A0A2A9MM10</accession>
<keyword evidence="2" id="KW-0472">Membrane</keyword>
<evidence type="ECO:0000256" key="1">
    <source>
        <dbReference type="SAM" id="MobiDB-lite"/>
    </source>
</evidence>
<dbReference type="RefSeq" id="XP_029221115.1">
    <property type="nucleotide sequence ID" value="XM_029362150.1"/>
</dbReference>
<sequence>MRGDVSGCFRFFQQLRSQPVFAWVGAAASGSLASFRSACAAAGSTRARCAHTQSHPPSWSRDSAPPDPFLLLGLKTEAPTAREVRLAYLNLAKKLHPDRASAAASSHPPASRDLPAVRKNRVTTFFSISPLGKLTFEDVQWAYETALACLEAAKEDRHSAAGVWSVHGRPFRPQTGRWHPHSHTGKSAGKQERERTARLRDWKAQQRETAAFWRHRHALASASQADRRSEESEIFRRLLRQRLRDEEASQLSQRDRLSRVAADDRTRFGAKHGVPDASRDTPWSDDDFARLQREELEELGISTATAEKLNLLGPQLPRSAYASSDANCHRTTFRSQKTKTAILLCGAVGGAAVAVQLLLLPTFSDTQK</sequence>
<dbReference type="VEuPathDB" id="ToxoDB:BESB_035640"/>
<dbReference type="KEGG" id="bbes:BESB_035640"/>
<dbReference type="Gene3D" id="1.10.287.110">
    <property type="entry name" value="DnaJ domain"/>
    <property type="match status" value="1"/>
</dbReference>
<keyword evidence="2" id="KW-1133">Transmembrane helix</keyword>
<gene>
    <name evidence="4" type="ORF">BESB_035640</name>
</gene>
<evidence type="ECO:0000313" key="4">
    <source>
        <dbReference type="EMBL" id="PFH37106.1"/>
    </source>
</evidence>
<protein>
    <submittedName>
        <fullName evidence="4">DnaJ domain-containing protein</fullName>
    </submittedName>
</protein>
<feature type="region of interest" description="Disordered" evidence="1">
    <location>
        <begin position="171"/>
        <end position="194"/>
    </location>
</feature>
<dbReference type="InterPro" id="IPR001623">
    <property type="entry name" value="DnaJ_domain"/>
</dbReference>
<dbReference type="EMBL" id="NWUJ01000002">
    <property type="protein sequence ID" value="PFH37106.1"/>
    <property type="molecule type" value="Genomic_DNA"/>
</dbReference>
<dbReference type="SUPFAM" id="SSF46565">
    <property type="entry name" value="Chaperone J-domain"/>
    <property type="match status" value="1"/>
</dbReference>
<name>A0A2A9MM10_BESBE</name>
<dbReference type="PROSITE" id="PS50076">
    <property type="entry name" value="DNAJ_2"/>
    <property type="match status" value="1"/>
</dbReference>